<evidence type="ECO:0000313" key="2">
    <source>
        <dbReference type="Proteomes" id="UP001056778"/>
    </source>
</evidence>
<sequence length="518" mass="60845">MIKVATKENKLKDLKVVDLKRELEERDQDISGKKNELQEWLSKVMKDNGTNELKNVLKKEMAENSRSLKENVGSLKEEIAENSRRLMKEEMLCLFIHYIIILLSGIIDGVDTSQMTREQLEIFALRIKEENEREREERNFFQLERDKIRTFWEITRSELEETKAKLRNKDRQIEEAAEANEEELKFFKQKVKHLQYEHQNNLTECKAEAMVSLKLAQDDHTEQERELLRDKRELKSKIREDELSNQDQIKSLKLQFSEEIHKAREEFVKEANEMENKYEKRFNNLKQELGIKHKSDQMEILRKQNERMSKQVADLTLENKRLAEPLKQALADVAEYKRQLQNYEKDKISLANTKAKLVATKKEFDDLRWANEALELRFEKLKGEKDELQSRFVRAVLEVQQKTGLKNALLQRRINTLNTLAENREAVIGELTAGKKIPVGLNEKFDKILNKKNQTIKDLQYELARVCKAHDDLVDTYEEKLVQYGIPKNELGFIPMRVLPEGQAGHAKGPAGLVTKNK</sequence>
<reference evidence="1" key="1">
    <citation type="submission" date="2022-04" db="EMBL/GenBank/DDBJ databases">
        <title>Chromosome-scale genome assembly of Holotrichia oblita Faldermann.</title>
        <authorList>
            <person name="Rongchong L."/>
        </authorList>
    </citation>
    <scope>NUCLEOTIDE SEQUENCE</scope>
    <source>
        <strain evidence="1">81SQS9</strain>
    </source>
</reference>
<comment type="caution">
    <text evidence="1">The sequence shown here is derived from an EMBL/GenBank/DDBJ whole genome shotgun (WGS) entry which is preliminary data.</text>
</comment>
<proteinExistence type="predicted"/>
<name>A0ACB9SXT3_HOLOL</name>
<accession>A0ACB9SXT3</accession>
<gene>
    <name evidence="1" type="ORF">MML48_6g00012301</name>
</gene>
<keyword evidence="2" id="KW-1185">Reference proteome</keyword>
<protein>
    <submittedName>
        <fullName evidence="1">Dynein regulatory complex subunit 4</fullName>
    </submittedName>
</protein>
<evidence type="ECO:0000313" key="1">
    <source>
        <dbReference type="EMBL" id="KAI4459355.1"/>
    </source>
</evidence>
<dbReference type="EMBL" id="CM043020">
    <property type="protein sequence ID" value="KAI4459355.1"/>
    <property type="molecule type" value="Genomic_DNA"/>
</dbReference>
<dbReference type="Proteomes" id="UP001056778">
    <property type="component" value="Chromosome 6"/>
</dbReference>
<organism evidence="1 2">
    <name type="scientific">Holotrichia oblita</name>
    <name type="common">Chafer beetle</name>
    <dbReference type="NCBI Taxonomy" id="644536"/>
    <lineage>
        <taxon>Eukaryota</taxon>
        <taxon>Metazoa</taxon>
        <taxon>Ecdysozoa</taxon>
        <taxon>Arthropoda</taxon>
        <taxon>Hexapoda</taxon>
        <taxon>Insecta</taxon>
        <taxon>Pterygota</taxon>
        <taxon>Neoptera</taxon>
        <taxon>Endopterygota</taxon>
        <taxon>Coleoptera</taxon>
        <taxon>Polyphaga</taxon>
        <taxon>Scarabaeiformia</taxon>
        <taxon>Scarabaeidae</taxon>
        <taxon>Melolonthinae</taxon>
        <taxon>Holotrichia</taxon>
    </lineage>
</organism>